<name>A0A834TU02_9FABA</name>
<reference evidence="1" key="1">
    <citation type="submission" date="2020-09" db="EMBL/GenBank/DDBJ databases">
        <title>Genome-Enabled Discovery of Anthraquinone Biosynthesis in Senna tora.</title>
        <authorList>
            <person name="Kang S.-H."/>
            <person name="Pandey R.P."/>
            <person name="Lee C.-M."/>
            <person name="Sim J.-S."/>
            <person name="Jeong J.-T."/>
            <person name="Choi B.-S."/>
            <person name="Jung M."/>
            <person name="Ginzburg D."/>
            <person name="Zhao K."/>
            <person name="Won S.Y."/>
            <person name="Oh T.-J."/>
            <person name="Yu Y."/>
            <person name="Kim N.-H."/>
            <person name="Lee O.R."/>
            <person name="Lee T.-H."/>
            <person name="Bashyal P."/>
            <person name="Kim T.-S."/>
            <person name="Lee W.-H."/>
            <person name="Kawkins C."/>
            <person name="Kim C.-K."/>
            <person name="Kim J.S."/>
            <person name="Ahn B.O."/>
            <person name="Rhee S.Y."/>
            <person name="Sohng J.K."/>
        </authorList>
    </citation>
    <scope>NUCLEOTIDE SEQUENCE</scope>
    <source>
        <tissue evidence="1">Leaf</tissue>
    </source>
</reference>
<proteinExistence type="predicted"/>
<organism evidence="1 2">
    <name type="scientific">Senna tora</name>
    <dbReference type="NCBI Taxonomy" id="362788"/>
    <lineage>
        <taxon>Eukaryota</taxon>
        <taxon>Viridiplantae</taxon>
        <taxon>Streptophyta</taxon>
        <taxon>Embryophyta</taxon>
        <taxon>Tracheophyta</taxon>
        <taxon>Spermatophyta</taxon>
        <taxon>Magnoliopsida</taxon>
        <taxon>eudicotyledons</taxon>
        <taxon>Gunneridae</taxon>
        <taxon>Pentapetalae</taxon>
        <taxon>rosids</taxon>
        <taxon>fabids</taxon>
        <taxon>Fabales</taxon>
        <taxon>Fabaceae</taxon>
        <taxon>Caesalpinioideae</taxon>
        <taxon>Cassia clade</taxon>
        <taxon>Senna</taxon>
    </lineage>
</organism>
<dbReference type="EMBL" id="JAAIUW010000006">
    <property type="protein sequence ID" value="KAF7827427.1"/>
    <property type="molecule type" value="Genomic_DNA"/>
</dbReference>
<dbReference type="AlphaFoldDB" id="A0A834TU02"/>
<comment type="caution">
    <text evidence="1">The sequence shown here is derived from an EMBL/GenBank/DDBJ whole genome shotgun (WGS) entry which is preliminary data.</text>
</comment>
<accession>A0A834TU02</accession>
<keyword evidence="2" id="KW-1185">Reference proteome</keyword>
<evidence type="ECO:0000313" key="2">
    <source>
        <dbReference type="Proteomes" id="UP000634136"/>
    </source>
</evidence>
<protein>
    <submittedName>
        <fullName evidence="1">Uncharacterized protein</fullName>
    </submittedName>
</protein>
<evidence type="ECO:0000313" key="1">
    <source>
        <dbReference type="EMBL" id="KAF7827427.1"/>
    </source>
</evidence>
<sequence>MAEQFTKEAIQNFAVNIITGGT</sequence>
<gene>
    <name evidence="1" type="ORF">G2W53_018591</name>
</gene>
<dbReference type="Proteomes" id="UP000634136">
    <property type="component" value="Unassembled WGS sequence"/>
</dbReference>